<keyword evidence="7" id="KW-0472">Membrane</keyword>
<dbReference type="Gene3D" id="1.50.40.10">
    <property type="entry name" value="Mitochondrial carrier domain"/>
    <property type="match status" value="1"/>
</dbReference>
<evidence type="ECO:0000313" key="9">
    <source>
        <dbReference type="Proteomes" id="UP001345219"/>
    </source>
</evidence>
<dbReference type="SUPFAM" id="SSF103506">
    <property type="entry name" value="Mitochondrial carrier"/>
    <property type="match status" value="1"/>
</dbReference>
<accession>A0AAN7PTW5</accession>
<dbReference type="GO" id="GO:0055085">
    <property type="term" value="P:transmembrane transport"/>
    <property type="evidence" value="ECO:0007669"/>
    <property type="project" value="InterPro"/>
</dbReference>
<reference evidence="8 9" key="1">
    <citation type="journal article" date="2023" name="Hortic Res">
        <title>Pangenome of water caltrop reveals structural variations and asymmetric subgenome divergence after allopolyploidization.</title>
        <authorList>
            <person name="Zhang X."/>
            <person name="Chen Y."/>
            <person name="Wang L."/>
            <person name="Yuan Y."/>
            <person name="Fang M."/>
            <person name="Shi L."/>
            <person name="Lu R."/>
            <person name="Comes H.P."/>
            <person name="Ma Y."/>
            <person name="Chen Y."/>
            <person name="Huang G."/>
            <person name="Zhou Y."/>
            <person name="Zheng Z."/>
            <person name="Qiu Y."/>
        </authorList>
    </citation>
    <scope>NUCLEOTIDE SEQUENCE [LARGE SCALE GENOMIC DNA]</scope>
    <source>
        <tissue evidence="8">Roots</tissue>
    </source>
</reference>
<evidence type="ECO:0000256" key="2">
    <source>
        <dbReference type="ARBA" id="ARBA00006375"/>
    </source>
</evidence>
<keyword evidence="9" id="KW-1185">Reference proteome</keyword>
<organism evidence="8 9">
    <name type="scientific">Trapa incisa</name>
    <dbReference type="NCBI Taxonomy" id="236973"/>
    <lineage>
        <taxon>Eukaryota</taxon>
        <taxon>Viridiplantae</taxon>
        <taxon>Streptophyta</taxon>
        <taxon>Embryophyta</taxon>
        <taxon>Tracheophyta</taxon>
        <taxon>Spermatophyta</taxon>
        <taxon>Magnoliopsida</taxon>
        <taxon>eudicotyledons</taxon>
        <taxon>Gunneridae</taxon>
        <taxon>Pentapetalae</taxon>
        <taxon>rosids</taxon>
        <taxon>malvids</taxon>
        <taxon>Myrtales</taxon>
        <taxon>Lythraceae</taxon>
        <taxon>Trapa</taxon>
    </lineage>
</organism>
<evidence type="ECO:0000256" key="3">
    <source>
        <dbReference type="ARBA" id="ARBA00022448"/>
    </source>
</evidence>
<evidence type="ECO:0000256" key="7">
    <source>
        <dbReference type="ARBA" id="ARBA00023136"/>
    </source>
</evidence>
<dbReference type="GO" id="GO:0016020">
    <property type="term" value="C:membrane"/>
    <property type="evidence" value="ECO:0007669"/>
    <property type="project" value="UniProtKB-SubCell"/>
</dbReference>
<sequence length="127" mass="14528">METQNQAERKILEGKKGALMKEESENGWENCILRDKLVELESVKLHPYGTMQAHEIYNETGITGFWKGIIPTLIMLYCSNEEPIQVCNPSIQFMIYETSFKHLKAKRAAKKDGSKDVTAIEPKKPLK</sequence>
<keyword evidence="5" id="KW-0677">Repeat</keyword>
<protein>
    <submittedName>
        <fullName evidence="8">Uncharacterized protein</fullName>
    </submittedName>
</protein>
<name>A0AAN7PTW5_9MYRT</name>
<evidence type="ECO:0000313" key="8">
    <source>
        <dbReference type="EMBL" id="KAK4751550.1"/>
    </source>
</evidence>
<keyword evidence="3" id="KW-0813">Transport</keyword>
<dbReference type="InterPro" id="IPR023395">
    <property type="entry name" value="MCP_dom_sf"/>
</dbReference>
<dbReference type="EMBL" id="JAXIOK010000017">
    <property type="protein sequence ID" value="KAK4751550.1"/>
    <property type="molecule type" value="Genomic_DNA"/>
</dbReference>
<keyword evidence="6" id="KW-1133">Transmembrane helix</keyword>
<dbReference type="AlphaFoldDB" id="A0AAN7PTW5"/>
<evidence type="ECO:0000256" key="6">
    <source>
        <dbReference type="ARBA" id="ARBA00022989"/>
    </source>
</evidence>
<dbReference type="GO" id="GO:0006862">
    <property type="term" value="P:nucleotide transport"/>
    <property type="evidence" value="ECO:0007669"/>
    <property type="project" value="InterPro"/>
</dbReference>
<dbReference type="Proteomes" id="UP001345219">
    <property type="component" value="Chromosome 4"/>
</dbReference>
<proteinExistence type="inferred from homology"/>
<comment type="similarity">
    <text evidence="2">Belongs to the mitochondrial carrier (TC 2.A.29) family.</text>
</comment>
<evidence type="ECO:0000256" key="4">
    <source>
        <dbReference type="ARBA" id="ARBA00022692"/>
    </source>
</evidence>
<dbReference type="InterPro" id="IPR044712">
    <property type="entry name" value="SLC25A32-like"/>
</dbReference>
<evidence type="ECO:0000256" key="5">
    <source>
        <dbReference type="ARBA" id="ARBA00022737"/>
    </source>
</evidence>
<keyword evidence="4" id="KW-0812">Transmembrane</keyword>
<comment type="subcellular location">
    <subcellularLocation>
        <location evidence="1">Membrane</location>
    </subcellularLocation>
</comment>
<evidence type="ECO:0000256" key="1">
    <source>
        <dbReference type="ARBA" id="ARBA00004370"/>
    </source>
</evidence>
<comment type="caution">
    <text evidence="8">The sequence shown here is derived from an EMBL/GenBank/DDBJ whole genome shotgun (WGS) entry which is preliminary data.</text>
</comment>
<gene>
    <name evidence="8" type="ORF">SAY87_005032</name>
</gene>
<dbReference type="PANTHER" id="PTHR45683">
    <property type="entry name" value="MITOCHONDRIAL NICOTINAMIDE ADENINE DINUCLEOTIDE TRANSPORTER 1-RELATED-RELATED"/>
    <property type="match status" value="1"/>
</dbReference>